<dbReference type="SMR" id="A0A0C2Y1V0"/>
<dbReference type="EMBL" id="KN831832">
    <property type="protein sequence ID" value="KIM35067.1"/>
    <property type="molecule type" value="Genomic_DNA"/>
</dbReference>
<evidence type="ECO:0000256" key="1">
    <source>
        <dbReference type="ARBA" id="ARBA00022729"/>
    </source>
</evidence>
<protein>
    <recommendedName>
        <fullName evidence="4">VCBS repeat-containing protein</fullName>
    </recommendedName>
</protein>
<accession>A0A0C2Y1V0</accession>
<dbReference type="Pfam" id="PF13517">
    <property type="entry name" value="FG-GAP_3"/>
    <property type="match status" value="1"/>
</dbReference>
<dbReference type="PANTHER" id="PTHR44103:SF1">
    <property type="entry name" value="PROPROTEIN CONVERTASE P"/>
    <property type="match status" value="1"/>
</dbReference>
<dbReference type="OrthoDB" id="3153136at2759"/>
<reference evidence="2 3" key="1">
    <citation type="submission" date="2014-04" db="EMBL/GenBank/DDBJ databases">
        <authorList>
            <consortium name="DOE Joint Genome Institute"/>
            <person name="Kuo A."/>
            <person name="Gay G."/>
            <person name="Dore J."/>
            <person name="Kohler A."/>
            <person name="Nagy L.G."/>
            <person name="Floudas D."/>
            <person name="Copeland A."/>
            <person name="Barry K.W."/>
            <person name="Cichocki N."/>
            <person name="Veneault-Fourrey C."/>
            <person name="LaButti K."/>
            <person name="Lindquist E.A."/>
            <person name="Lipzen A."/>
            <person name="Lundell T."/>
            <person name="Morin E."/>
            <person name="Murat C."/>
            <person name="Sun H."/>
            <person name="Tunlid A."/>
            <person name="Henrissat B."/>
            <person name="Grigoriev I.V."/>
            <person name="Hibbett D.S."/>
            <person name="Martin F."/>
            <person name="Nordberg H.P."/>
            <person name="Cantor M.N."/>
            <person name="Hua S.X."/>
        </authorList>
    </citation>
    <scope>NUCLEOTIDE SEQUENCE [LARGE SCALE GENOMIC DNA]</scope>
    <source>
        <strain evidence="3">h7</strain>
    </source>
</reference>
<dbReference type="Proteomes" id="UP000053424">
    <property type="component" value="Unassembled WGS sequence"/>
</dbReference>
<sequence>MQFTTAPTHEDSLVQTTSPGLAGIVGFGLDGVVILRNAFNVQSFLVVKNFAQNAGGWLTSKHPRLVADITGSKRGDIVGFGEGGVWISVNNGNNTFADPPKMVIADFAYSAGGWRIEKHLRYLADIRSVGRADIVGFGDGGVLISRNNGGVNFSPATLALNDFGYNAGGWRLDRHLRFLADVTGDGRLDIVGFGESHVFIGRNNGNGTFAPAQAVIDNFCVSAGGWQVGVHPRFVADLTGDGRADIIGCGGAGCWASLNNGSGAFGPVNLVINDFGTAQGWQVAKHPRFVADLTGNKRGDVIGFGEAGVYVALNNGNGTFQPAKFVLNNFGVQQGWLVSKHPRFVVDLTGDGCADIIGFGESSTFVSFNDGKGNFGPVKVLTNDFSFSGGKWAVDTTVRWMVDLD</sequence>
<keyword evidence="1" id="KW-0732">Signal</keyword>
<evidence type="ECO:0000313" key="3">
    <source>
        <dbReference type="Proteomes" id="UP000053424"/>
    </source>
</evidence>
<evidence type="ECO:0000313" key="2">
    <source>
        <dbReference type="EMBL" id="KIM35067.1"/>
    </source>
</evidence>
<reference evidence="3" key="2">
    <citation type="submission" date="2015-01" db="EMBL/GenBank/DDBJ databases">
        <title>Evolutionary Origins and Diversification of the Mycorrhizal Mutualists.</title>
        <authorList>
            <consortium name="DOE Joint Genome Institute"/>
            <consortium name="Mycorrhizal Genomics Consortium"/>
            <person name="Kohler A."/>
            <person name="Kuo A."/>
            <person name="Nagy L.G."/>
            <person name="Floudas D."/>
            <person name="Copeland A."/>
            <person name="Barry K.W."/>
            <person name="Cichocki N."/>
            <person name="Veneault-Fourrey C."/>
            <person name="LaButti K."/>
            <person name="Lindquist E.A."/>
            <person name="Lipzen A."/>
            <person name="Lundell T."/>
            <person name="Morin E."/>
            <person name="Murat C."/>
            <person name="Riley R."/>
            <person name="Ohm R."/>
            <person name="Sun H."/>
            <person name="Tunlid A."/>
            <person name="Henrissat B."/>
            <person name="Grigoriev I.V."/>
            <person name="Hibbett D.S."/>
            <person name="Martin F."/>
        </authorList>
    </citation>
    <scope>NUCLEOTIDE SEQUENCE [LARGE SCALE GENOMIC DNA]</scope>
    <source>
        <strain evidence="3">h7</strain>
    </source>
</reference>
<organism evidence="2 3">
    <name type="scientific">Hebeloma cylindrosporum</name>
    <dbReference type="NCBI Taxonomy" id="76867"/>
    <lineage>
        <taxon>Eukaryota</taxon>
        <taxon>Fungi</taxon>
        <taxon>Dikarya</taxon>
        <taxon>Basidiomycota</taxon>
        <taxon>Agaricomycotina</taxon>
        <taxon>Agaricomycetes</taxon>
        <taxon>Agaricomycetidae</taxon>
        <taxon>Agaricales</taxon>
        <taxon>Agaricineae</taxon>
        <taxon>Hymenogastraceae</taxon>
        <taxon>Hebeloma</taxon>
    </lineage>
</organism>
<dbReference type="PANTHER" id="PTHR44103">
    <property type="entry name" value="PROPROTEIN CONVERTASE P"/>
    <property type="match status" value="1"/>
</dbReference>
<keyword evidence="3" id="KW-1185">Reference proteome</keyword>
<evidence type="ECO:0008006" key="4">
    <source>
        <dbReference type="Google" id="ProtNLM"/>
    </source>
</evidence>
<proteinExistence type="predicted"/>
<dbReference type="AlphaFoldDB" id="A0A0C2Y1V0"/>
<dbReference type="HOGENOM" id="CLU_057156_0_0_1"/>
<gene>
    <name evidence="2" type="ORF">M413DRAFT_79764</name>
</gene>
<dbReference type="SUPFAM" id="SSF69318">
    <property type="entry name" value="Integrin alpha N-terminal domain"/>
    <property type="match status" value="2"/>
</dbReference>
<dbReference type="InterPro" id="IPR028994">
    <property type="entry name" value="Integrin_alpha_N"/>
</dbReference>
<name>A0A0C2Y1V0_HEBCY</name>
<dbReference type="InterPro" id="IPR013517">
    <property type="entry name" value="FG-GAP"/>
</dbReference>